<dbReference type="InterPro" id="IPR010406">
    <property type="entry name" value="DUF1003"/>
</dbReference>
<evidence type="ECO:0000313" key="3">
    <source>
        <dbReference type="Proteomes" id="UP000001108"/>
    </source>
</evidence>
<dbReference type="KEGG" id="smd:Smed_5958"/>
<dbReference type="Proteomes" id="UP000001108">
    <property type="component" value="Plasmid pSMED02"/>
</dbReference>
<feature type="transmembrane region" description="Helical" evidence="1">
    <location>
        <begin position="106"/>
        <end position="126"/>
    </location>
</feature>
<reference evidence="2 3" key="2">
    <citation type="journal article" date="2010" name="Stand. Genomic Sci.">
        <title>Complete genome sequence of the Medicago microsymbiont Ensifer (Sinorhizobium) medicae strain WSM419.</title>
        <authorList>
            <person name="Reeve W."/>
            <person name="Chain P."/>
            <person name="O'Hara G."/>
            <person name="Ardley J."/>
            <person name="Nandesena K."/>
            <person name="Brau L."/>
            <person name="Tiwari R."/>
            <person name="Malfatti S."/>
            <person name="Kiss H."/>
            <person name="Lapidus A."/>
            <person name="Copeland A."/>
            <person name="Nolan M."/>
            <person name="Land M."/>
            <person name="Hauser L."/>
            <person name="Chang Y.J."/>
            <person name="Ivanova N."/>
            <person name="Mavromatis K."/>
            <person name="Markowitz V."/>
            <person name="Kyrpides N."/>
            <person name="Gollagher M."/>
            <person name="Yates R."/>
            <person name="Dilworth M."/>
            <person name="Howieson J."/>
        </authorList>
    </citation>
    <scope>NUCLEOTIDE SEQUENCE [LARGE SCALE GENOMIC DNA]</scope>
    <source>
        <strain evidence="2 3">WSM419</strain>
        <plasmid evidence="3">Plasmid pSMED02</plasmid>
    </source>
</reference>
<dbReference type="PANTHER" id="PTHR41386:SF1">
    <property type="entry name" value="MEMBRANE PROTEIN"/>
    <property type="match status" value="1"/>
</dbReference>
<dbReference type="HOGENOM" id="CLU_077948_2_0_5"/>
<gene>
    <name evidence="2" type="ordered locus">Smed_5958</name>
</gene>
<protein>
    <recommendedName>
        <fullName evidence="4">DUF1003 domain-containing protein</fullName>
    </recommendedName>
</protein>
<dbReference type="RefSeq" id="WP_011970751.1">
    <property type="nucleotide sequence ID" value="NC_009621.1"/>
</dbReference>
<reference evidence="3" key="1">
    <citation type="submission" date="2007-06" db="EMBL/GenBank/DDBJ databases">
        <title>Complete sequence of Sinorhizobium medicae WSM419 plasmid pSMED02.</title>
        <authorList>
            <consortium name="US DOE Joint Genome Institute"/>
            <person name="Copeland A."/>
            <person name="Lucas S."/>
            <person name="Lapidus A."/>
            <person name="Barry K."/>
            <person name="Glavina del Rio T."/>
            <person name="Dalin E."/>
            <person name="Tice H."/>
            <person name="Pitluck S."/>
            <person name="Chain P."/>
            <person name="Malfatti S."/>
            <person name="Shin M."/>
            <person name="Vergez L."/>
            <person name="Schmutz J."/>
            <person name="Larimer F."/>
            <person name="Land M."/>
            <person name="Hauser L."/>
            <person name="Kyrpides N."/>
            <person name="Mikhailova N."/>
            <person name="Reeve W.G."/>
            <person name="Richardson P."/>
        </authorList>
    </citation>
    <scope>NUCLEOTIDE SEQUENCE [LARGE SCALE GENOMIC DNA]</scope>
    <source>
        <strain evidence="3">WSM419</strain>
        <plasmid evidence="3">Plasmid pSMED02</plasmid>
    </source>
</reference>
<dbReference type="EMBL" id="CP000740">
    <property type="protein sequence ID" value="ABR64643.1"/>
    <property type="molecule type" value="Genomic_DNA"/>
</dbReference>
<organism evidence="2 3">
    <name type="scientific">Sinorhizobium medicae (strain WSM419)</name>
    <name type="common">Ensifer medicae</name>
    <dbReference type="NCBI Taxonomy" id="366394"/>
    <lineage>
        <taxon>Bacteria</taxon>
        <taxon>Pseudomonadati</taxon>
        <taxon>Pseudomonadota</taxon>
        <taxon>Alphaproteobacteria</taxon>
        <taxon>Hyphomicrobiales</taxon>
        <taxon>Rhizobiaceae</taxon>
        <taxon>Sinorhizobium/Ensifer group</taxon>
        <taxon>Sinorhizobium</taxon>
    </lineage>
</organism>
<keyword evidence="1" id="KW-0812">Transmembrane</keyword>
<dbReference type="OrthoDB" id="9795736at2"/>
<evidence type="ECO:0008006" key="4">
    <source>
        <dbReference type="Google" id="ProtNLM"/>
    </source>
</evidence>
<evidence type="ECO:0000313" key="2">
    <source>
        <dbReference type="EMBL" id="ABR64643.1"/>
    </source>
</evidence>
<evidence type="ECO:0000256" key="1">
    <source>
        <dbReference type="SAM" id="Phobius"/>
    </source>
</evidence>
<feature type="transmembrane region" description="Helical" evidence="1">
    <location>
        <begin position="74"/>
        <end position="94"/>
    </location>
</feature>
<dbReference type="PANTHER" id="PTHR41386">
    <property type="entry name" value="INTEGRAL MEMBRANE PROTEIN-RELATED"/>
    <property type="match status" value="1"/>
</dbReference>
<keyword evidence="1" id="KW-0472">Membrane</keyword>
<keyword evidence="1" id="KW-1133">Transmembrane helix</keyword>
<dbReference type="AlphaFoldDB" id="A6ULW3"/>
<keyword evidence="2" id="KW-0614">Plasmid</keyword>
<proteinExistence type="predicted"/>
<sequence>MRASDLPLKNESIAELADRWLDEEPGDLTELEQRVLRSAIAKRAVSTDRNEAYDKELTVGERVADGIARIGGSWMFIFAALGFLLLWTVANSLLLGRDQFDPYPYILLNLLLSMLAALQAPVIMMSQNRQAARDRMDAAHDYQVNLKAEIEILALHDKLDEMRLKEILQIRDQLTGLTNQLQRIEKSRHFRESSKSKSIIFF</sequence>
<dbReference type="Pfam" id="PF06210">
    <property type="entry name" value="DUF1003"/>
    <property type="match status" value="1"/>
</dbReference>
<geneLocation type="plasmid" evidence="2 3">
    <name>pSMED02</name>
</geneLocation>
<dbReference type="eggNOG" id="COG4420">
    <property type="taxonomic scope" value="Bacteria"/>
</dbReference>
<accession>A6ULW3</accession>
<dbReference type="PATRIC" id="fig|366394.8.peg.2466"/>
<name>A6ULW3_SINMW</name>